<dbReference type="InterPro" id="IPR045247">
    <property type="entry name" value="Oye-like"/>
</dbReference>
<evidence type="ECO:0000256" key="1">
    <source>
        <dbReference type="ARBA" id="ARBA00001917"/>
    </source>
</evidence>
<evidence type="ECO:0000313" key="6">
    <source>
        <dbReference type="Proteomes" id="UP000094112"/>
    </source>
</evidence>
<sequence length="406" mass="45536">MTLAQPDYDQRIQPLSLKDTNLFKPIKLGDIEVSHRVVLAPLTRLRADPDSYVPNVELASEYYRQRSENPGALIITEGIVVSKFTTGFFDGCPGIWNEEQTEAWAKIFKPIKDNGSFVVAQLFGLGRQAIPDVLAKNGIPYKTATAGRYITHDGAYDFKEKALEFNNPLLELTLEEIEQHIVDFIQAGINCIKAGADGVQVHVANGYLLNQFLDPESNQRTDVYGGSIENRSKLPLKIIDGLIDAIGAGKVSVRFSPYSKFGGFNGVQDDPTLLAQYAHIVGELEVRAQQGKRVQFLDIVEPRIFTGVSTDEYPEFKGGNNDFFYHIWKGPIVRAGDYMSNHDALKNDIQDGRTLIAFGRYFISNPDLPTRLQKGLPLNKYYRELFYSPGPKGYIDYQKHSETLTE</sequence>
<dbReference type="GO" id="GO:0006915">
    <property type="term" value="P:apoptotic process"/>
    <property type="evidence" value="ECO:0007669"/>
    <property type="project" value="UniProtKB-ARBA"/>
</dbReference>
<reference evidence="5 6" key="1">
    <citation type="journal article" date="2016" name="Proc. Natl. Acad. Sci. U.S.A.">
        <title>Comparative genomics of biotechnologically important yeasts.</title>
        <authorList>
            <person name="Riley R."/>
            <person name="Haridas S."/>
            <person name="Wolfe K.H."/>
            <person name="Lopes M.R."/>
            <person name="Hittinger C.T."/>
            <person name="Goeker M."/>
            <person name="Salamov A.A."/>
            <person name="Wisecaver J.H."/>
            <person name="Long T.M."/>
            <person name="Calvey C.H."/>
            <person name="Aerts A.L."/>
            <person name="Barry K.W."/>
            <person name="Choi C."/>
            <person name="Clum A."/>
            <person name="Coughlan A.Y."/>
            <person name="Deshpande S."/>
            <person name="Douglass A.P."/>
            <person name="Hanson S.J."/>
            <person name="Klenk H.-P."/>
            <person name="LaButti K.M."/>
            <person name="Lapidus A."/>
            <person name="Lindquist E.A."/>
            <person name="Lipzen A.M."/>
            <person name="Meier-Kolthoff J.P."/>
            <person name="Ohm R.A."/>
            <person name="Otillar R.P."/>
            <person name="Pangilinan J.L."/>
            <person name="Peng Y."/>
            <person name="Rokas A."/>
            <person name="Rosa C.A."/>
            <person name="Scheuner C."/>
            <person name="Sibirny A.A."/>
            <person name="Slot J.C."/>
            <person name="Stielow J.B."/>
            <person name="Sun H."/>
            <person name="Kurtzman C.P."/>
            <person name="Blackwell M."/>
            <person name="Grigoriev I.V."/>
            <person name="Jeffries T.W."/>
        </authorList>
    </citation>
    <scope>NUCLEOTIDE SEQUENCE [LARGE SCALE GENOMIC DNA]</scope>
    <source>
        <strain evidence="6">ATCC 58044 / CBS 1984 / NCYC 433 / NRRL Y-366-8</strain>
    </source>
</reference>
<comment type="cofactor">
    <cofactor evidence="1">
        <name>FMN</name>
        <dbReference type="ChEBI" id="CHEBI:58210"/>
    </cofactor>
</comment>
<dbReference type="GeneID" id="30199462"/>
<dbReference type="GO" id="GO:0010181">
    <property type="term" value="F:FMN binding"/>
    <property type="evidence" value="ECO:0007669"/>
    <property type="project" value="InterPro"/>
</dbReference>
<name>A0A1E3NZB2_WICAA</name>
<dbReference type="RefSeq" id="XP_019037710.1">
    <property type="nucleotide sequence ID" value="XM_019182216.1"/>
</dbReference>
<dbReference type="FunFam" id="3.20.20.70:FF:000138">
    <property type="entry name" value="NADPH dehydrogenase 1"/>
    <property type="match status" value="1"/>
</dbReference>
<dbReference type="InterPro" id="IPR001155">
    <property type="entry name" value="OxRdtase_FMN_N"/>
</dbReference>
<proteinExistence type="inferred from homology"/>
<evidence type="ECO:0000259" key="4">
    <source>
        <dbReference type="Pfam" id="PF00724"/>
    </source>
</evidence>
<accession>A0A1E3NZB2</accession>
<dbReference type="Proteomes" id="UP000094112">
    <property type="component" value="Unassembled WGS sequence"/>
</dbReference>
<evidence type="ECO:0000313" key="5">
    <source>
        <dbReference type="EMBL" id="ODQ58503.1"/>
    </source>
</evidence>
<dbReference type="InterPro" id="IPR013785">
    <property type="entry name" value="Aldolase_TIM"/>
</dbReference>
<dbReference type="Pfam" id="PF00724">
    <property type="entry name" value="Oxidored_FMN"/>
    <property type="match status" value="1"/>
</dbReference>
<evidence type="ECO:0000256" key="2">
    <source>
        <dbReference type="ARBA" id="ARBA00005979"/>
    </source>
</evidence>
<organism evidence="5 6">
    <name type="scientific">Wickerhamomyces anomalus (strain ATCC 58044 / CBS 1984 / NCYC 433 / NRRL Y-366-8)</name>
    <name type="common">Yeast</name>
    <name type="synonym">Hansenula anomala</name>
    <dbReference type="NCBI Taxonomy" id="683960"/>
    <lineage>
        <taxon>Eukaryota</taxon>
        <taxon>Fungi</taxon>
        <taxon>Dikarya</taxon>
        <taxon>Ascomycota</taxon>
        <taxon>Saccharomycotina</taxon>
        <taxon>Saccharomycetes</taxon>
        <taxon>Phaffomycetales</taxon>
        <taxon>Wickerhamomycetaceae</taxon>
        <taxon>Wickerhamomyces</taxon>
    </lineage>
</organism>
<keyword evidence="3" id="KW-0285">Flavoprotein</keyword>
<dbReference type="STRING" id="683960.A0A1E3NZB2"/>
<dbReference type="GO" id="GO:0003959">
    <property type="term" value="F:NADPH dehydrogenase activity"/>
    <property type="evidence" value="ECO:0007669"/>
    <property type="project" value="TreeGrafter"/>
</dbReference>
<dbReference type="EMBL" id="KV454212">
    <property type="protein sequence ID" value="ODQ58503.1"/>
    <property type="molecule type" value="Genomic_DNA"/>
</dbReference>
<protein>
    <recommendedName>
        <fullName evidence="4">NADH:flavin oxidoreductase/NADH oxidase N-terminal domain-containing protein</fullName>
    </recommendedName>
</protein>
<dbReference type="SUPFAM" id="SSF51395">
    <property type="entry name" value="FMN-linked oxidoreductases"/>
    <property type="match status" value="1"/>
</dbReference>
<comment type="similarity">
    <text evidence="2">Belongs to the NADH:flavin oxidoreductase/NADH oxidase family.</text>
</comment>
<dbReference type="PANTHER" id="PTHR22893">
    <property type="entry name" value="NADH OXIDOREDUCTASE-RELATED"/>
    <property type="match status" value="1"/>
</dbReference>
<dbReference type="OrthoDB" id="276546at2759"/>
<dbReference type="PANTHER" id="PTHR22893:SF91">
    <property type="entry name" value="NADPH DEHYDROGENASE 2-RELATED"/>
    <property type="match status" value="1"/>
</dbReference>
<gene>
    <name evidence="5" type="ORF">WICANDRAFT_34671</name>
</gene>
<keyword evidence="6" id="KW-1185">Reference proteome</keyword>
<keyword evidence="3" id="KW-0288">FMN</keyword>
<feature type="domain" description="NADH:flavin oxidoreductase/NADH oxidase N-terminal" evidence="4">
    <location>
        <begin position="21"/>
        <end position="379"/>
    </location>
</feature>
<evidence type="ECO:0000256" key="3">
    <source>
        <dbReference type="ARBA" id="ARBA00022643"/>
    </source>
</evidence>
<dbReference type="Gene3D" id="3.20.20.70">
    <property type="entry name" value="Aldolase class I"/>
    <property type="match status" value="1"/>
</dbReference>
<dbReference type="AlphaFoldDB" id="A0A1E3NZB2"/>